<dbReference type="Proteomes" id="UP000008281">
    <property type="component" value="Unassembled WGS sequence"/>
</dbReference>
<protein>
    <recommendedName>
        <fullName evidence="5">Sterol regulatory element-binding protein cleavage-activating protein</fullName>
    </recommendedName>
</protein>
<keyword evidence="16" id="KW-1207">Sterol metabolism</keyword>
<evidence type="ECO:0000256" key="3">
    <source>
        <dbReference type="ARBA" id="ARBA00004653"/>
    </source>
</evidence>
<evidence type="ECO:0000256" key="8">
    <source>
        <dbReference type="ARBA" id="ARBA00022692"/>
    </source>
</evidence>
<dbReference type="InterPro" id="IPR000731">
    <property type="entry name" value="SSD"/>
</dbReference>
<dbReference type="PANTHER" id="PTHR46378">
    <property type="entry name" value="STEROL REGULATORY ELEMENT-BINDING PROTEIN CLEAVAGE-ACTIVATING PROTEIN"/>
    <property type="match status" value="1"/>
</dbReference>
<dbReference type="AlphaFoldDB" id="E3N383"/>
<dbReference type="HOGENOM" id="CLU_006510_0_0_1"/>
<evidence type="ECO:0000256" key="1">
    <source>
        <dbReference type="ARBA" id="ARBA00004477"/>
    </source>
</evidence>
<dbReference type="Pfam" id="PF24006">
    <property type="entry name" value="SCAP_N"/>
    <property type="match status" value="1"/>
</dbReference>
<dbReference type="InterPro" id="IPR030225">
    <property type="entry name" value="SCAP"/>
</dbReference>
<dbReference type="EMBL" id="DS268518">
    <property type="protein sequence ID" value="EFO84527.1"/>
    <property type="molecule type" value="Genomic_DNA"/>
</dbReference>
<comment type="similarity">
    <text evidence="4">Belongs to the WD repeat SCAP family.</text>
</comment>
<dbReference type="InterPro" id="IPR015943">
    <property type="entry name" value="WD40/YVTN_repeat-like_dom_sf"/>
</dbReference>
<accession>E3N383</accession>
<reference evidence="23" key="1">
    <citation type="submission" date="2007-07" db="EMBL/GenBank/DDBJ databases">
        <title>PCAP assembly of the Caenorhabditis remanei genome.</title>
        <authorList>
            <consortium name="The Caenorhabditis remanei Sequencing Consortium"/>
            <person name="Wilson R.K."/>
        </authorList>
    </citation>
    <scope>NUCLEOTIDE SEQUENCE [LARGE SCALE GENOMIC DNA]</scope>
    <source>
        <strain evidence="23">PB4641</strain>
    </source>
</reference>
<dbReference type="Pfam" id="PF12349">
    <property type="entry name" value="Sterol-sensing"/>
    <property type="match status" value="1"/>
</dbReference>
<evidence type="ECO:0000256" key="11">
    <source>
        <dbReference type="ARBA" id="ARBA00022989"/>
    </source>
</evidence>
<comment type="subcellular location">
    <subcellularLocation>
        <location evidence="2">Cytoplasmic vesicle</location>
        <location evidence="2">COPII-coated vesicle membrane</location>
        <topology evidence="2">Multi-pass membrane protein</topology>
    </subcellularLocation>
    <subcellularLocation>
        <location evidence="1">Endoplasmic reticulum membrane</location>
        <topology evidence="1">Multi-pass membrane protein</topology>
    </subcellularLocation>
    <subcellularLocation>
        <location evidence="3">Golgi apparatus membrane</location>
        <topology evidence="3">Multi-pass membrane protein</topology>
    </subcellularLocation>
</comment>
<evidence type="ECO:0000256" key="6">
    <source>
        <dbReference type="ARBA" id="ARBA00022548"/>
    </source>
</evidence>
<keyword evidence="7 20" id="KW-0853">WD repeat</keyword>
<evidence type="ECO:0000313" key="23">
    <source>
        <dbReference type="EMBL" id="EFO84527.1"/>
    </source>
</evidence>
<dbReference type="PROSITE" id="PS50294">
    <property type="entry name" value="WD_REPEATS_REGION"/>
    <property type="match status" value="1"/>
</dbReference>
<dbReference type="GO" id="GO:0008203">
    <property type="term" value="P:cholesterol metabolic process"/>
    <property type="evidence" value="ECO:0007669"/>
    <property type="project" value="UniProtKB-KW"/>
</dbReference>
<evidence type="ECO:0000256" key="4">
    <source>
        <dbReference type="ARBA" id="ARBA00007410"/>
    </source>
</evidence>
<proteinExistence type="inferred from homology"/>
<dbReference type="OMA" id="IMKQYNV"/>
<feature type="transmembrane region" description="Helical" evidence="21">
    <location>
        <begin position="300"/>
        <end position="326"/>
    </location>
</feature>
<dbReference type="STRING" id="31234.E3N383"/>
<dbReference type="InterPro" id="IPR036322">
    <property type="entry name" value="WD40_repeat_dom_sf"/>
</dbReference>
<dbReference type="GO" id="GO:0032933">
    <property type="term" value="P:SREBP signaling pathway"/>
    <property type="evidence" value="ECO:0007669"/>
    <property type="project" value="InterPro"/>
</dbReference>
<dbReference type="PANTHER" id="PTHR46378:SF1">
    <property type="entry name" value="STEROL REGULATORY ELEMENT-BINDING PROTEIN CLEAVAGE-ACTIVATING PROTEIN"/>
    <property type="match status" value="1"/>
</dbReference>
<keyword evidence="18" id="KW-0753">Steroid metabolism</keyword>
<evidence type="ECO:0000256" key="2">
    <source>
        <dbReference type="ARBA" id="ARBA00004557"/>
    </source>
</evidence>
<keyword evidence="6" id="KW-0153">Cholesterol metabolism</keyword>
<dbReference type="FunCoup" id="E3N383">
    <property type="interactions" value="1726"/>
</dbReference>
<comment type="function">
    <text evidence="19">Escort protein required for cholesterol as well as lipid homeostasis. Regulates export of the SCAP-SREBP complex from the endoplasmic reticulum to the Golgi upon low cholesterol, thereby regulating the processing of sterol regulatory element-binding proteins (SREBPs) SREBF1/SREBP1 and SREBF2/SREBP2. At high sterol concentrations, formation of a ternary complex with INSIG (INSIG1 or INSIG2) leads to mask the ER export signal in SCAP, promoting retention of the complex in the endoplasmic reticulum. Low sterol concentrations trigger release of INSIG, a conformational change in the SSD domain of SCAP, unmasking of the ER export signal, promoting recruitment into COPII-coated vesicles and transport of the SCAP-SREBP to the Golgi: in the Golgi, SREBPs are then processed, releasing the transcription factor fragment of SREBPs from the membrane, its import into the nucleus and up-regulation of LDLR, INSIG1 and the mevalonate pathway. Binds cholesterol via its SSD domain.</text>
</comment>
<feature type="repeat" description="WD" evidence="20">
    <location>
        <begin position="894"/>
        <end position="926"/>
    </location>
</feature>
<evidence type="ECO:0000256" key="16">
    <source>
        <dbReference type="ARBA" id="ARBA00023166"/>
    </source>
</evidence>
<keyword evidence="17" id="KW-0325">Glycoprotein</keyword>
<dbReference type="Pfam" id="PF00400">
    <property type="entry name" value="WD40"/>
    <property type="match status" value="1"/>
</dbReference>
<keyword evidence="10" id="KW-0256">Endoplasmic reticulum</keyword>
<dbReference type="GO" id="GO:0000139">
    <property type="term" value="C:Golgi membrane"/>
    <property type="evidence" value="ECO:0007669"/>
    <property type="project" value="UniProtKB-SubCell"/>
</dbReference>
<evidence type="ECO:0000256" key="19">
    <source>
        <dbReference type="ARBA" id="ARBA00045958"/>
    </source>
</evidence>
<evidence type="ECO:0000256" key="17">
    <source>
        <dbReference type="ARBA" id="ARBA00023180"/>
    </source>
</evidence>
<keyword evidence="14" id="KW-0446">Lipid-binding</keyword>
<name>E3N383_CAERE</name>
<evidence type="ECO:0000256" key="10">
    <source>
        <dbReference type="ARBA" id="ARBA00022824"/>
    </source>
</evidence>
<evidence type="ECO:0000256" key="20">
    <source>
        <dbReference type="PROSITE-ProRule" id="PRU00221"/>
    </source>
</evidence>
<evidence type="ECO:0000256" key="12">
    <source>
        <dbReference type="ARBA" id="ARBA00023034"/>
    </source>
</evidence>
<dbReference type="GO" id="GO:0045540">
    <property type="term" value="P:regulation of cholesterol biosynthetic process"/>
    <property type="evidence" value="ECO:0007669"/>
    <property type="project" value="TreeGrafter"/>
</dbReference>
<dbReference type="InterPro" id="IPR001680">
    <property type="entry name" value="WD40_rpt"/>
</dbReference>
<feature type="transmembrane region" description="Helical" evidence="21">
    <location>
        <begin position="531"/>
        <end position="552"/>
    </location>
</feature>
<keyword evidence="11 21" id="KW-1133">Transmembrane helix</keyword>
<evidence type="ECO:0000256" key="9">
    <source>
        <dbReference type="ARBA" id="ARBA00022737"/>
    </source>
</evidence>
<evidence type="ECO:0000256" key="15">
    <source>
        <dbReference type="ARBA" id="ARBA00023136"/>
    </source>
</evidence>
<dbReference type="Gene3D" id="2.130.10.10">
    <property type="entry name" value="YVTN repeat-like/Quinoprotein amine dehydrogenase"/>
    <property type="match status" value="2"/>
</dbReference>
<dbReference type="SMART" id="SM00320">
    <property type="entry name" value="WD40"/>
    <property type="match status" value="4"/>
</dbReference>
<evidence type="ECO:0000259" key="22">
    <source>
        <dbReference type="PROSITE" id="PS50156"/>
    </source>
</evidence>
<dbReference type="GO" id="GO:0032934">
    <property type="term" value="F:sterol binding"/>
    <property type="evidence" value="ECO:0007669"/>
    <property type="project" value="InterPro"/>
</dbReference>
<dbReference type="InterPro" id="IPR057041">
    <property type="entry name" value="SCAP_N"/>
</dbReference>
<evidence type="ECO:0000313" key="24">
    <source>
        <dbReference type="Proteomes" id="UP000008281"/>
    </source>
</evidence>
<keyword evidence="8 21" id="KW-0812">Transmembrane</keyword>
<sequence length="1111" mass="126782">MNDQMKRRWKEAKERIGNAYHDYGRLCAAHPKTCLSMSLLTMIVLSYPTITRLRLPVSTPIDVFWSEHLHVNEKIAPFWINENPASYIQQFIVSTTVTPWNATEMTPEQAVRAAVATSFRIRNVLLAEPSVEELCLRLANQRTDSTWPFRSKSLCVVLSPATIWFNNLQRFREDDDVIETVFNEQCKTTFCMRDLLLGAPVAATGIKQKYQTNRKRKIEFAVTIFFARYSKRVIQGLREKLQKEFELVETPPNDERTFVQVYFHPLKTFSSYLPLISTYFVCMLYVYYSCRKIQMVASRWGLAFASCFTVASTLLMTTGICAHLDLSTTTWGSEVYPYIALIMGLENTLCITRSVVYTSPSLDVSSRIAHGLSQEGYKLTKYYILELVALLIGFMTRISDIQEFCQFSVICVTVDFYMQLFFYAPCLTFDLQRLGLEEKRKFAEILLYEEIPRLKNYAPISCPMRKVWPKLFVMKKMQKRRLSDSGVDDVRKDSTQQRLLMDSKDDGDVPIPRPEDSVRMKIMYFITRTRIVQRTILVVFAIWTVVLVFFVGSRQLGMEMNLTNQSIESLTRSHRILSTANLQYGNWQRRTYKWWPAVAHEYNISLNSRYVTFLPPIVINANIHPSDILLQKVEKSLESSKNPGEVTEEDAPVLRSRIDWLEMQLKMYLAAFWILLITTVISFFAYVFLSDRWKVGGVKQLKEQIPSGGEIDGNSGTNGNGAGQTQKNFVETLPIVYQGHRFPIESVAIDELDTSSFVSCCQEGIVFVWNTQTGQRTLRINRLRAVPEKGKEIPQAPKIWALAKRNDIIILGCCDGSIEIASISRNKLIGLYTKSTIGVSHIVCRNDDVAVVRLDGSIEFLTVDYDEAEGKVVFRKTSKHFQLRVRQIELLKSLRAHQKPICRVATWQSQSQLITSSFDRSIKMWNWNSEGDASRIEMSNVFLAHNSPVVNLAVDESQSIMYSSCEEGVICWWNLSTGELIRTIDNNCTWAFQLATSSEFLLGFYGSSQLYMWNVENGQLACRVTDALGDGTSEDTLYTVGSSGVVSFDDQIAATASSDSVTFWDLKHRAIIGKVKLNGKISSMRKLTTQSVLCGVDNSMYAVTVPLVRFK</sequence>
<feature type="transmembrane region" description="Helical" evidence="21">
    <location>
        <begin position="269"/>
        <end position="288"/>
    </location>
</feature>
<evidence type="ECO:0000256" key="18">
    <source>
        <dbReference type="ARBA" id="ARBA00023221"/>
    </source>
</evidence>
<keyword evidence="12" id="KW-0333">Golgi apparatus</keyword>
<dbReference type="GO" id="GO:0012507">
    <property type="term" value="C:ER to Golgi transport vesicle membrane"/>
    <property type="evidence" value="ECO:0007669"/>
    <property type="project" value="UniProtKB-SubCell"/>
</dbReference>
<dbReference type="PROSITE" id="PS50082">
    <property type="entry name" value="WD_REPEATS_2"/>
    <property type="match status" value="2"/>
</dbReference>
<evidence type="ECO:0000256" key="13">
    <source>
        <dbReference type="ARBA" id="ARBA00023098"/>
    </source>
</evidence>
<evidence type="ECO:0000256" key="5">
    <source>
        <dbReference type="ARBA" id="ARBA00019541"/>
    </source>
</evidence>
<dbReference type="GO" id="GO:0005789">
    <property type="term" value="C:endoplasmic reticulum membrane"/>
    <property type="evidence" value="ECO:0007669"/>
    <property type="project" value="UniProtKB-SubCell"/>
</dbReference>
<dbReference type="InParanoid" id="E3N383"/>
<organism evidence="24">
    <name type="scientific">Caenorhabditis remanei</name>
    <name type="common">Caenorhabditis vulgaris</name>
    <dbReference type="NCBI Taxonomy" id="31234"/>
    <lineage>
        <taxon>Eukaryota</taxon>
        <taxon>Metazoa</taxon>
        <taxon>Ecdysozoa</taxon>
        <taxon>Nematoda</taxon>
        <taxon>Chromadorea</taxon>
        <taxon>Rhabditida</taxon>
        <taxon>Rhabditina</taxon>
        <taxon>Rhabditomorpha</taxon>
        <taxon>Rhabditoidea</taxon>
        <taxon>Rhabditidae</taxon>
        <taxon>Peloderinae</taxon>
        <taxon>Caenorhabditis</taxon>
    </lineage>
</organism>
<feature type="transmembrane region" description="Helical" evidence="21">
    <location>
        <begin position="667"/>
        <end position="689"/>
    </location>
</feature>
<dbReference type="InterPro" id="IPR053958">
    <property type="entry name" value="HMGCR/SNAP/NPC1-like_SSD"/>
</dbReference>
<feature type="domain" description="SSD" evidence="22">
    <location>
        <begin position="271"/>
        <end position="429"/>
    </location>
</feature>
<evidence type="ECO:0000256" key="7">
    <source>
        <dbReference type="ARBA" id="ARBA00022574"/>
    </source>
</evidence>
<dbReference type="eggNOG" id="KOG1933">
    <property type="taxonomic scope" value="Eukaryota"/>
</dbReference>
<keyword evidence="15 21" id="KW-0472">Membrane</keyword>
<keyword evidence="9" id="KW-0677">Repeat</keyword>
<feature type="repeat" description="WD" evidence="20">
    <location>
        <begin position="942"/>
        <end position="983"/>
    </location>
</feature>
<dbReference type="OrthoDB" id="60477at2759"/>
<evidence type="ECO:0000256" key="21">
    <source>
        <dbReference type="SAM" id="Phobius"/>
    </source>
</evidence>
<keyword evidence="24" id="KW-1185">Reference proteome</keyword>
<evidence type="ECO:0000256" key="14">
    <source>
        <dbReference type="ARBA" id="ARBA00023121"/>
    </source>
</evidence>
<dbReference type="SUPFAM" id="SSF50978">
    <property type="entry name" value="WD40 repeat-like"/>
    <property type="match status" value="1"/>
</dbReference>
<dbReference type="PROSITE" id="PS50156">
    <property type="entry name" value="SSD"/>
    <property type="match status" value="1"/>
</dbReference>
<gene>
    <name evidence="23" type="primary">Cre-scp-1</name>
    <name evidence="23" type="ORF">CRE_22566</name>
</gene>
<keyword evidence="13" id="KW-0443">Lipid metabolism</keyword>
<dbReference type="GO" id="GO:0032936">
    <property type="term" value="C:SREBP-SCAP complex"/>
    <property type="evidence" value="ECO:0007669"/>
    <property type="project" value="TreeGrafter"/>
</dbReference>